<keyword evidence="11" id="KW-1185">Reference proteome</keyword>
<feature type="transmembrane region" description="Helical" evidence="8">
    <location>
        <begin position="407"/>
        <end position="428"/>
    </location>
</feature>
<dbReference type="InterPro" id="IPR036259">
    <property type="entry name" value="MFS_trans_sf"/>
</dbReference>
<dbReference type="GeneID" id="117649428"/>
<evidence type="ECO:0000256" key="1">
    <source>
        <dbReference type="ARBA" id="ARBA00004651"/>
    </source>
</evidence>
<accession>A0A6P8ZSA3</accession>
<evidence type="ECO:0000256" key="4">
    <source>
        <dbReference type="ARBA" id="ARBA00022692"/>
    </source>
</evidence>
<feature type="transmembrane region" description="Helical" evidence="8">
    <location>
        <begin position="620"/>
        <end position="645"/>
    </location>
</feature>
<feature type="transmembrane region" description="Helical" evidence="8">
    <location>
        <begin position="272"/>
        <end position="296"/>
    </location>
</feature>
<comment type="subcellular location">
    <subcellularLocation>
        <location evidence="1 8">Cell membrane</location>
        <topology evidence="1 8">Multi-pass membrane protein</topology>
    </subcellularLocation>
</comment>
<evidence type="ECO:0000259" key="10">
    <source>
        <dbReference type="PROSITE" id="PS51465"/>
    </source>
</evidence>
<gene>
    <name evidence="12 13" type="primary">LOC117649428</name>
</gene>
<feature type="transmembrane region" description="Helical" evidence="8">
    <location>
        <begin position="81"/>
        <end position="101"/>
    </location>
</feature>
<dbReference type="Pfam" id="PF03137">
    <property type="entry name" value="OATP"/>
    <property type="match status" value="1"/>
</dbReference>
<keyword evidence="6 8" id="KW-0472">Membrane</keyword>
<keyword evidence="8" id="KW-0813">Transport</keyword>
<protein>
    <recommendedName>
        <fullName evidence="8">Solute carrier organic anion transporter family member</fullName>
    </recommendedName>
</protein>
<name>A0A6P8ZSA3_THRPL</name>
<evidence type="ECO:0000256" key="5">
    <source>
        <dbReference type="ARBA" id="ARBA00022989"/>
    </source>
</evidence>
<dbReference type="CDD" id="cd17336">
    <property type="entry name" value="MFS_SLCO_OATP"/>
    <property type="match status" value="1"/>
</dbReference>
<feature type="transmembrane region" description="Helical" evidence="8">
    <location>
        <begin position="435"/>
        <end position="458"/>
    </location>
</feature>
<dbReference type="NCBIfam" id="TIGR00805">
    <property type="entry name" value="oat"/>
    <property type="match status" value="1"/>
</dbReference>
<evidence type="ECO:0000256" key="7">
    <source>
        <dbReference type="ARBA" id="ARBA00023157"/>
    </source>
</evidence>
<evidence type="ECO:0000256" key="9">
    <source>
        <dbReference type="SAM" id="MobiDB-lite"/>
    </source>
</evidence>
<feature type="transmembrane region" description="Helical" evidence="8">
    <location>
        <begin position="710"/>
        <end position="732"/>
    </location>
</feature>
<evidence type="ECO:0000313" key="11">
    <source>
        <dbReference type="Proteomes" id="UP000515158"/>
    </source>
</evidence>
<dbReference type="OrthoDB" id="5062115at2759"/>
<evidence type="ECO:0000313" key="13">
    <source>
        <dbReference type="RefSeq" id="XP_034248105.1"/>
    </source>
</evidence>
<keyword evidence="8" id="KW-0406">Ion transport</keyword>
<feature type="transmembrane region" description="Helical" evidence="8">
    <location>
        <begin position="185"/>
        <end position="209"/>
    </location>
</feature>
<feature type="transmembrane region" description="Helical" evidence="8">
    <location>
        <begin position="44"/>
        <end position="61"/>
    </location>
</feature>
<dbReference type="CTD" id="34660"/>
<evidence type="ECO:0000313" key="12">
    <source>
        <dbReference type="RefSeq" id="XP_034248104.1"/>
    </source>
</evidence>
<evidence type="ECO:0000256" key="8">
    <source>
        <dbReference type="RuleBase" id="RU362056"/>
    </source>
</evidence>
<dbReference type="Gene3D" id="1.20.1250.20">
    <property type="entry name" value="MFS general substrate transporter like domains"/>
    <property type="match status" value="1"/>
</dbReference>
<dbReference type="RefSeq" id="XP_034248104.1">
    <property type="nucleotide sequence ID" value="XM_034392213.1"/>
</dbReference>
<keyword evidence="5 8" id="KW-1133">Transmembrane helix</keyword>
<dbReference type="GO" id="GO:0015347">
    <property type="term" value="F:sodium-independent organic anion transmembrane transporter activity"/>
    <property type="evidence" value="ECO:0007669"/>
    <property type="project" value="TreeGrafter"/>
</dbReference>
<dbReference type="InterPro" id="IPR002350">
    <property type="entry name" value="Kazal_dom"/>
</dbReference>
<feature type="transmembrane region" description="Helical" evidence="8">
    <location>
        <begin position="108"/>
        <end position="131"/>
    </location>
</feature>
<keyword evidence="4 8" id="KW-0812">Transmembrane</keyword>
<evidence type="ECO:0000256" key="3">
    <source>
        <dbReference type="ARBA" id="ARBA00022475"/>
    </source>
</evidence>
<dbReference type="GO" id="GO:0005886">
    <property type="term" value="C:plasma membrane"/>
    <property type="evidence" value="ECO:0007669"/>
    <property type="project" value="UniProtKB-SubCell"/>
</dbReference>
<dbReference type="GO" id="GO:0043252">
    <property type="term" value="P:sodium-independent organic anion transport"/>
    <property type="evidence" value="ECO:0007669"/>
    <property type="project" value="TreeGrafter"/>
</dbReference>
<proteinExistence type="inferred from homology"/>
<feature type="transmembrane region" description="Helical" evidence="8">
    <location>
        <begin position="367"/>
        <end position="387"/>
    </location>
</feature>
<feature type="region of interest" description="Disordered" evidence="9">
    <location>
        <begin position="747"/>
        <end position="768"/>
    </location>
</feature>
<feature type="transmembrane region" description="Helical" evidence="8">
    <location>
        <begin position="230"/>
        <end position="252"/>
    </location>
</feature>
<dbReference type="GO" id="GO:0006811">
    <property type="term" value="P:monoatomic ion transport"/>
    <property type="evidence" value="ECO:0007669"/>
    <property type="project" value="UniProtKB-KW"/>
</dbReference>
<dbReference type="SUPFAM" id="SSF103473">
    <property type="entry name" value="MFS general substrate transporter"/>
    <property type="match status" value="1"/>
</dbReference>
<feature type="domain" description="Kazal-like" evidence="10">
    <location>
        <begin position="476"/>
        <end position="529"/>
    </location>
</feature>
<dbReference type="PROSITE" id="PS51465">
    <property type="entry name" value="KAZAL_2"/>
    <property type="match status" value="1"/>
</dbReference>
<feature type="compositionally biased region" description="Polar residues" evidence="9">
    <location>
        <begin position="758"/>
        <end position="768"/>
    </location>
</feature>
<evidence type="ECO:0000256" key="6">
    <source>
        <dbReference type="ARBA" id="ARBA00023136"/>
    </source>
</evidence>
<dbReference type="RefSeq" id="XP_034248105.1">
    <property type="nucleotide sequence ID" value="XM_034392214.1"/>
</dbReference>
<dbReference type="PANTHER" id="PTHR11388">
    <property type="entry name" value="ORGANIC ANION TRANSPORTER"/>
    <property type="match status" value="1"/>
</dbReference>
<reference evidence="12 13" key="1">
    <citation type="submission" date="2025-04" db="UniProtKB">
        <authorList>
            <consortium name="RefSeq"/>
        </authorList>
    </citation>
    <scope>IDENTIFICATION</scope>
    <source>
        <tissue evidence="12 13">Total insect</tissue>
    </source>
</reference>
<evidence type="ECO:0000256" key="2">
    <source>
        <dbReference type="ARBA" id="ARBA00009657"/>
    </source>
</evidence>
<sequence length="768" mass="84225">MASRDSSKTASTLEVADTNNDYLCGMWGWRPACLNRFATSRTFLVVYGLLGTVQAMAYVYFISTLTTLEKRFKIPSKTTGIMLSGNEVSQIMLSLFLTYYGGQGRRPLWIAWGVALSAASCFILTLPHFVFGAGPDAIALTEEYLQHRHFNYSVSQSEQAKLCSWSHPPDPDCPLDNEVDLEYTWLPAGLVFLSQFVLGVGTTLYFSLGQTYLDDNTKKTNTPMLLGLTMALRTVGPAIGFVLGFACLSLYIDPSLTPVIGMKDPRWLGAWWLGWILLGSTMFMFAALMAFFPRFLPKKNMGRNMVLGTLQQTKEALSKDERPLTSGTSFKVEPLPATQGLASAQAVEKPTLKAFPGALMRLLQNKLLLCNIWSGIFYILGGSAYITFITKYMEVQFQQSSAKASMITAPISILAMMTGFLVSGWAISRFKPRPLYLLSWNVIVGATYVLSEISFIFLGCPEVALQGYRQDYQGRVELTMPCNLNCGCQNIKYDPVCFEPLGLTFYSACHAGCTSSIIHNDIKMYDNCTCVSGGADAWRGPGHGSGDPSHHHQYMSVGAGGYPSGYTAGYGQQGYGQGYTPGYGQGYTQGGDGYPGWTPWPQVSNRAVRAGPCDLDCHNVFFTFIIITTFMHSLGSSGKVGNLLVNYRAVDPKDKAFAQGLSLFLISIFAFIPGPILFGAIIDSTCLVWDESCGRKGNCWLYDKASFRTYINATAAVITTIGVLLDAVVCYLGKDLVLYAEEEPANPQEITPTPEDLTPQQKYTSIAV</sequence>
<dbReference type="PANTHER" id="PTHR11388:SF131">
    <property type="entry name" value="SOLUTE CARRIER ORGANIC ANION TRANSPORTER FAMILY MEMBER"/>
    <property type="match status" value="1"/>
</dbReference>
<organism evidence="12">
    <name type="scientific">Thrips palmi</name>
    <name type="common">Melon thrips</name>
    <dbReference type="NCBI Taxonomy" id="161013"/>
    <lineage>
        <taxon>Eukaryota</taxon>
        <taxon>Metazoa</taxon>
        <taxon>Ecdysozoa</taxon>
        <taxon>Arthropoda</taxon>
        <taxon>Hexapoda</taxon>
        <taxon>Insecta</taxon>
        <taxon>Pterygota</taxon>
        <taxon>Neoptera</taxon>
        <taxon>Paraneoptera</taxon>
        <taxon>Thysanoptera</taxon>
        <taxon>Terebrantia</taxon>
        <taxon>Thripoidea</taxon>
        <taxon>Thripidae</taxon>
        <taxon>Thrips</taxon>
    </lineage>
</organism>
<feature type="transmembrane region" description="Helical" evidence="8">
    <location>
        <begin position="657"/>
        <end position="682"/>
    </location>
</feature>
<dbReference type="InterPro" id="IPR004156">
    <property type="entry name" value="OATP"/>
</dbReference>
<keyword evidence="7" id="KW-1015">Disulfide bond</keyword>
<dbReference type="KEGG" id="tpal:117649428"/>
<dbReference type="Proteomes" id="UP000515158">
    <property type="component" value="Unplaced"/>
</dbReference>
<comment type="similarity">
    <text evidence="2 8">Belongs to the organo anion transporter (TC 2.A.60) family.</text>
</comment>
<dbReference type="AlphaFoldDB" id="A0A6P8ZSA3"/>
<keyword evidence="3" id="KW-1003">Cell membrane</keyword>